<dbReference type="PROSITE" id="PS51257">
    <property type="entry name" value="PROKAR_LIPOPROTEIN"/>
    <property type="match status" value="1"/>
</dbReference>
<dbReference type="AlphaFoldDB" id="A0A8C4X4W8"/>
<dbReference type="Proteomes" id="UP000694620">
    <property type="component" value="Chromosome 3"/>
</dbReference>
<feature type="domain" description="ZP" evidence="5">
    <location>
        <begin position="597"/>
        <end position="855"/>
    </location>
</feature>
<keyword evidence="3" id="KW-0812">Transmembrane</keyword>
<sequence length="918" mass="101520">MWRLQYGLMLLLAALSGVWTQSLPAGIWTGCQGSLMVLSISQTYLQGQYFQINLLNQNGVPVPMTLSKAMRCGYSETIDEWGNVLGLGSLLGCFATNIDDRTFSQAVQILRSPNANMSPVTSFHTNLTCTYSFSEREVMCEGTYMEVSVRTDVAPIVQNPNQDWSGVNPQDFPSSVSIWQVVFSYPTNNALTVSGVNALGYGVGTTPSRIWLRSPYNTSQTQIQMVNSLPLSVLNSITFYKQRWMVLMIDTSVACPTDGVSFTQEDIVWIVPRFMSPLANATGYADISIQMGINGLLLDSSTLQAQTYSLNVNQDLITITIAIGAPGGYYKSHAPGNVYGLTYSITPLLVHVWQDDIYDRTKQTIRRPITTPFMPKPLDVVDNTIPTSGYFNVSVGSVLNLDVQLIGVSVGPLAMPITVANNKGYNVQAHGLPTGFSNFSIQVPFNDPNVIQKVIAPDTRTYTLNVTFFFNIIPEDATFSKTAIVEITLHNIVPPTIEGYCSSTDFYLTVFYGSLGQNWTVYIGGTPVSQLLSYPHGYDDQASSFWIIIPYNTALAAYEDIHSSEVRRRLDVMLVHIQGIVTMNFSLSCSFPLDLIGCLANGTMTALAIKMETTPGILPSQLTLRDPNCRPQMADTMTAVFSFDVNTCGTTRRFDGNIMTYENDVLFPASGAIYWLRIACQYMIDDTELVEFGFQDNPAPVLKPGLGLVDVVMRLAMDASYIKFYNAGQYPVAQFLRSPLYFEVQLVNTQDPQVELFLEECWATTTPDPAALPKWELIVDSCANAADSYKTLFEPVVTNARVVFPSHYKRFQVKMFSFTQADMALEQLIYFHCEVVVCTSTPPYDQRCSGQCIPGGQRSARSVEKPNDSKKLVSSGPIAMQTQKIWTPLVAAVAFCSLVLLVAGIFCWKEIQAVQSNK</sequence>
<dbReference type="OrthoDB" id="9944868at2759"/>
<reference evidence="6" key="1">
    <citation type="submission" date="2021-06" db="EMBL/GenBank/DDBJ databases">
        <authorList>
            <consortium name="Wellcome Sanger Institute Data Sharing"/>
        </authorList>
    </citation>
    <scope>NUCLEOTIDE SEQUENCE [LARGE SCALE GENOMIC DNA]</scope>
</reference>
<dbReference type="Ensembl" id="ENSECRT00000005081.1">
    <property type="protein sequence ID" value="ENSECRP00000004998.1"/>
    <property type="gene ID" value="ENSECRG00000003382.1"/>
</dbReference>
<organism evidence="6 7">
    <name type="scientific">Erpetoichthys calabaricus</name>
    <name type="common">Rope fish</name>
    <name type="synonym">Calamoichthys calabaricus</name>
    <dbReference type="NCBI Taxonomy" id="27687"/>
    <lineage>
        <taxon>Eukaryota</taxon>
        <taxon>Metazoa</taxon>
        <taxon>Chordata</taxon>
        <taxon>Craniata</taxon>
        <taxon>Vertebrata</taxon>
        <taxon>Euteleostomi</taxon>
        <taxon>Actinopterygii</taxon>
        <taxon>Polypteriformes</taxon>
        <taxon>Polypteridae</taxon>
        <taxon>Erpetoichthys</taxon>
    </lineage>
</organism>
<dbReference type="InterPro" id="IPR048290">
    <property type="entry name" value="ZP_chr"/>
</dbReference>
<dbReference type="PANTHER" id="PTHR47130:SF3">
    <property type="entry name" value="ZONA PELLUCIDA PROTEIN"/>
    <property type="match status" value="1"/>
</dbReference>
<dbReference type="InterPro" id="IPR055356">
    <property type="entry name" value="ZP-N"/>
</dbReference>
<dbReference type="Gene3D" id="2.60.40.3210">
    <property type="entry name" value="Zona pellucida, ZP-N domain"/>
    <property type="match status" value="1"/>
</dbReference>
<dbReference type="PRINTS" id="PR00023">
    <property type="entry name" value="ZPELLUCIDA"/>
</dbReference>
<feature type="chain" id="PRO_5034191686" evidence="4">
    <location>
        <begin position="21"/>
        <end position="918"/>
    </location>
</feature>
<dbReference type="Gene3D" id="2.60.40.4100">
    <property type="entry name" value="Zona pellucida, ZP-C domain"/>
    <property type="match status" value="1"/>
</dbReference>
<dbReference type="Pfam" id="PF00100">
    <property type="entry name" value="Zona_pellucida"/>
    <property type="match status" value="1"/>
</dbReference>
<dbReference type="Pfam" id="PF26562">
    <property type="entry name" value="Ig-like"/>
    <property type="match status" value="1"/>
</dbReference>
<dbReference type="Pfam" id="PF23344">
    <property type="entry name" value="ZP-N"/>
    <property type="match status" value="1"/>
</dbReference>
<gene>
    <name evidence="6" type="primary">LOC114648427</name>
</gene>
<dbReference type="PANTHER" id="PTHR47130">
    <property type="entry name" value="SI:DKEY-19B23.11-RELATED"/>
    <property type="match status" value="1"/>
</dbReference>
<accession>A0A8C4X4W8</accession>
<dbReference type="InterPro" id="IPR042235">
    <property type="entry name" value="ZP-C_dom"/>
</dbReference>
<dbReference type="InterPro" id="IPR055355">
    <property type="entry name" value="ZP-C"/>
</dbReference>
<name>A0A8C4X4W8_ERPCA</name>
<evidence type="ECO:0000256" key="2">
    <source>
        <dbReference type="ARBA" id="ARBA00023180"/>
    </source>
</evidence>
<reference evidence="6" key="2">
    <citation type="submission" date="2025-08" db="UniProtKB">
        <authorList>
            <consortium name="Ensembl"/>
        </authorList>
    </citation>
    <scope>IDENTIFICATION</scope>
</reference>
<dbReference type="GeneID" id="114648427"/>
<reference evidence="6" key="3">
    <citation type="submission" date="2025-09" db="UniProtKB">
        <authorList>
            <consortium name="Ensembl"/>
        </authorList>
    </citation>
    <scope>IDENTIFICATION</scope>
</reference>
<dbReference type="InterPro" id="IPR001507">
    <property type="entry name" value="ZP_dom"/>
</dbReference>
<keyword evidence="3" id="KW-0472">Membrane</keyword>
<keyword evidence="4" id="KW-0732">Signal</keyword>
<evidence type="ECO:0000256" key="1">
    <source>
        <dbReference type="ARBA" id="ARBA00023157"/>
    </source>
</evidence>
<dbReference type="PROSITE" id="PS51034">
    <property type="entry name" value="ZP_2"/>
    <property type="match status" value="1"/>
</dbReference>
<dbReference type="RefSeq" id="XP_028653289.1">
    <property type="nucleotide sequence ID" value="XM_028797456.2"/>
</dbReference>
<evidence type="ECO:0000256" key="4">
    <source>
        <dbReference type="SAM" id="SignalP"/>
    </source>
</evidence>
<dbReference type="SMART" id="SM00241">
    <property type="entry name" value="ZP"/>
    <property type="match status" value="1"/>
</dbReference>
<evidence type="ECO:0000256" key="3">
    <source>
        <dbReference type="SAM" id="Phobius"/>
    </source>
</evidence>
<proteinExistence type="predicted"/>
<dbReference type="GeneTree" id="ENSGT00940000163503"/>
<keyword evidence="3" id="KW-1133">Transmembrane helix</keyword>
<protein>
    <submittedName>
        <fullName evidence="6">Uncharacterized LOC114648427</fullName>
    </submittedName>
</protein>
<keyword evidence="7" id="KW-1185">Reference proteome</keyword>
<evidence type="ECO:0000259" key="5">
    <source>
        <dbReference type="PROSITE" id="PS51034"/>
    </source>
</evidence>
<dbReference type="InterPro" id="IPR058876">
    <property type="entry name" value="Ig-like_ZP"/>
</dbReference>
<feature type="transmembrane region" description="Helical" evidence="3">
    <location>
        <begin position="885"/>
        <end position="908"/>
    </location>
</feature>
<evidence type="ECO:0000313" key="7">
    <source>
        <dbReference type="Proteomes" id="UP000694620"/>
    </source>
</evidence>
<feature type="signal peptide" evidence="4">
    <location>
        <begin position="1"/>
        <end position="20"/>
    </location>
</feature>
<keyword evidence="2" id="KW-0325">Glycoprotein</keyword>
<evidence type="ECO:0000313" key="6">
    <source>
        <dbReference type="Ensembl" id="ENSECRP00000004998.1"/>
    </source>
</evidence>
<keyword evidence="1" id="KW-1015">Disulfide bond</keyword>